<dbReference type="EMBL" id="LN899821">
    <property type="protein sequence ID" value="CUV20695.1"/>
    <property type="molecule type" value="Genomic_DNA"/>
</dbReference>
<evidence type="ECO:0000259" key="1">
    <source>
        <dbReference type="Pfam" id="PF10908"/>
    </source>
</evidence>
<dbReference type="Proteomes" id="UP000262427">
    <property type="component" value="Chromosome CM"/>
</dbReference>
<dbReference type="PATRIC" id="fig|305.108.peg.2634"/>
<dbReference type="EMBL" id="CP025741">
    <property type="protein sequence ID" value="AYA45491.1"/>
    <property type="molecule type" value="Genomic_DNA"/>
</dbReference>
<dbReference type="EMBL" id="LN899824">
    <property type="protein sequence ID" value="CUV28358.1"/>
    <property type="molecule type" value="Genomic_DNA"/>
</dbReference>
<dbReference type="Pfam" id="PF10908">
    <property type="entry name" value="Tlde1_dom"/>
    <property type="match status" value="1"/>
</dbReference>
<evidence type="ECO:0000313" key="9">
    <source>
        <dbReference type="EMBL" id="UZF15550.1"/>
    </source>
</evidence>
<name>A0A0S4UEP9_RALSL</name>
<evidence type="ECO:0000313" key="7">
    <source>
        <dbReference type="EMBL" id="CUV40133.1"/>
    </source>
</evidence>
<reference evidence="9" key="4">
    <citation type="submission" date="2021-10" db="EMBL/GenBank/DDBJ databases">
        <title>Complete genome sequences of five Ralstonia solancearum strains isolated from sunflower.</title>
        <authorList>
            <person name="She X."/>
            <person name="He Z."/>
        </authorList>
    </citation>
    <scope>NUCLEOTIDE SEQUENCE</scope>
    <source>
        <strain evidence="9">RS638</strain>
    </source>
</reference>
<evidence type="ECO:0000313" key="4">
    <source>
        <dbReference type="EMBL" id="CUV21942.1"/>
    </source>
</evidence>
<evidence type="ECO:0000313" key="10">
    <source>
        <dbReference type="Proteomes" id="UP000262427"/>
    </source>
</evidence>
<reference evidence="2" key="2">
    <citation type="submission" date="2018-01" db="EMBL/GenBank/DDBJ databases">
        <title>Ralstonia pseudosolanacearum P824 infects blueberry.</title>
        <authorList>
            <person name="Bocsanczy A.M."/>
            <person name="Norman D.J."/>
        </authorList>
    </citation>
    <scope>NUCLEOTIDE SEQUENCE</scope>
    <source>
        <strain evidence="2">P824</strain>
    </source>
</reference>
<evidence type="ECO:0000313" key="3">
    <source>
        <dbReference type="EMBL" id="CUV20695.1"/>
    </source>
</evidence>
<evidence type="ECO:0000313" key="2">
    <source>
        <dbReference type="EMBL" id="AYA45491.1"/>
    </source>
</evidence>
<dbReference type="EMBL" id="CP085043">
    <property type="protein sequence ID" value="UZF15550.1"/>
    <property type="molecule type" value="Genomic_DNA"/>
</dbReference>
<feature type="domain" description="Tlde1" evidence="1">
    <location>
        <begin position="22"/>
        <end position="140"/>
    </location>
</feature>
<proteinExistence type="predicted"/>
<reference evidence="10" key="3">
    <citation type="submission" date="2018-01" db="EMBL/GenBank/DDBJ databases">
        <title>Raltonia solanacearum P824 infects blueberry.</title>
        <authorList>
            <person name="Bocsanczy A.M."/>
            <person name="Norman D.J."/>
        </authorList>
    </citation>
    <scope>NUCLEOTIDE SEQUENCE [LARGE SCALE GENOMIC DNA]</scope>
    <source>
        <strain evidence="10">P824</strain>
    </source>
</reference>
<evidence type="ECO:0000313" key="5">
    <source>
        <dbReference type="EMBL" id="CUV28358.1"/>
    </source>
</evidence>
<organism evidence="3">
    <name type="scientific">Ralstonia solanacearum</name>
    <name type="common">Pseudomonas solanacearum</name>
    <dbReference type="NCBI Taxonomy" id="305"/>
    <lineage>
        <taxon>Bacteria</taxon>
        <taxon>Pseudomonadati</taxon>
        <taxon>Pseudomonadota</taxon>
        <taxon>Betaproteobacteria</taxon>
        <taxon>Burkholderiales</taxon>
        <taxon>Burkholderiaceae</taxon>
        <taxon>Ralstonia</taxon>
        <taxon>Ralstonia solanacearum species complex</taxon>
    </lineage>
</organism>
<dbReference type="InterPro" id="IPR021225">
    <property type="entry name" value="Tlde1_dom"/>
</dbReference>
<dbReference type="EMBL" id="LN899826">
    <property type="protein sequence ID" value="CUV40133.1"/>
    <property type="molecule type" value="Genomic_DNA"/>
</dbReference>
<dbReference type="EMBL" id="LN899823">
    <property type="protein sequence ID" value="CUV21942.1"/>
    <property type="molecule type" value="Genomic_DNA"/>
</dbReference>
<accession>A0A0S4UEP9</accession>
<evidence type="ECO:0000313" key="6">
    <source>
        <dbReference type="EMBL" id="CUV32740.1"/>
    </source>
</evidence>
<dbReference type="AlphaFoldDB" id="A0A0S4UEP9"/>
<protein>
    <submittedName>
        <fullName evidence="2">DUF2778 domain-containing protein</fullName>
    </submittedName>
</protein>
<reference evidence="3" key="1">
    <citation type="submission" date="2015-10" db="EMBL/GenBank/DDBJ databases">
        <authorList>
            <person name="Gilbert D.G."/>
        </authorList>
    </citation>
    <scope>NUCLEOTIDE SEQUENCE</scope>
    <source>
        <strain evidence="3">Phyl III-seqv23</strain>
    </source>
</reference>
<dbReference type="EMBL" id="LN899820">
    <property type="protein sequence ID" value="CUV55101.1"/>
    <property type="molecule type" value="Genomic_DNA"/>
</dbReference>
<evidence type="ECO:0000313" key="8">
    <source>
        <dbReference type="EMBL" id="CUV55101.1"/>
    </source>
</evidence>
<gene>
    <name evidence="9" type="ORF">LH706_03595</name>
    <name evidence="3" type="ORF">PSS4_v1_1630038</name>
    <name evidence="2" type="ORF">RSP824_02790</name>
    <name evidence="4" type="ORF">RUN1744_v1_110017</name>
    <name evidence="5" type="ORF">RUN1985_v1_200053</name>
    <name evidence="8" type="ORF">RUN215_v1_430017</name>
    <name evidence="6" type="ORF">TD1301_v1_180038</name>
    <name evidence="7" type="ORF">TF3108_v1_410092</name>
</gene>
<sequence>MIECTFELNDKPISMFKIGSHAFPAFSGLRSHANRRSSVCLPSVGAIPPGKYYIMDREAGGILGPIKDFFRGKDDWFALYADDGHIDDATFCDRVKRGSFRLHPKGFSGISEGCITLENALDFYRIRAMLKGTGTFAIPGTDLRSYGRVTVK</sequence>
<dbReference type="EMBL" id="LN899825">
    <property type="protein sequence ID" value="CUV32740.1"/>
    <property type="molecule type" value="Genomic_DNA"/>
</dbReference>